<keyword evidence="2" id="KW-1185">Reference proteome</keyword>
<proteinExistence type="predicted"/>
<dbReference type="GeneID" id="103556192"/>
<dbReference type="RefSeq" id="XP_070414549.1">
    <property type="nucleotide sequence ID" value="XM_070558448.1"/>
</dbReference>
<evidence type="ECO:0000313" key="2">
    <source>
        <dbReference type="Proteomes" id="UP001652662"/>
    </source>
</evidence>
<sequence length="92" mass="10643">MRRGMAVTETRRARRPEVEPRPVAAERSQPSSRKSILWTEEEKESLHILKSSSGFSGFCVFGEGNPKRTDQFLNSKTMAHIWSHPMRPRVYL</sequence>
<evidence type="ECO:0000256" key="1">
    <source>
        <dbReference type="SAM" id="MobiDB-lite"/>
    </source>
</evidence>
<feature type="compositionally biased region" description="Basic and acidic residues" evidence="1">
    <location>
        <begin position="9"/>
        <end position="20"/>
    </location>
</feature>
<name>A0ABM4JF52_EQUPR</name>
<protein>
    <submittedName>
        <fullName evidence="3">Uncharacterized protein</fullName>
    </submittedName>
</protein>
<dbReference type="Proteomes" id="UP001652662">
    <property type="component" value="Chromosome 9"/>
</dbReference>
<organism evidence="2 3">
    <name type="scientific">Equus przewalskii</name>
    <name type="common">Przewalski's horse</name>
    <name type="synonym">Equus caballus przewalskii</name>
    <dbReference type="NCBI Taxonomy" id="9798"/>
    <lineage>
        <taxon>Eukaryota</taxon>
        <taxon>Metazoa</taxon>
        <taxon>Chordata</taxon>
        <taxon>Craniata</taxon>
        <taxon>Vertebrata</taxon>
        <taxon>Euteleostomi</taxon>
        <taxon>Mammalia</taxon>
        <taxon>Eutheria</taxon>
        <taxon>Laurasiatheria</taxon>
        <taxon>Perissodactyla</taxon>
        <taxon>Equidae</taxon>
        <taxon>Equus</taxon>
    </lineage>
</organism>
<reference evidence="3" key="1">
    <citation type="submission" date="2025-08" db="UniProtKB">
        <authorList>
            <consortium name="RefSeq"/>
        </authorList>
    </citation>
    <scope>IDENTIFICATION</scope>
    <source>
        <tissue evidence="3">Blood</tissue>
    </source>
</reference>
<evidence type="ECO:0000313" key="3">
    <source>
        <dbReference type="RefSeq" id="XP_070414549.1"/>
    </source>
</evidence>
<accession>A0ABM4JF52</accession>
<gene>
    <name evidence="3" type="primary">LOC103556192</name>
</gene>
<feature type="region of interest" description="Disordered" evidence="1">
    <location>
        <begin position="1"/>
        <end position="35"/>
    </location>
</feature>